<evidence type="ECO:0000259" key="4">
    <source>
        <dbReference type="PROSITE" id="PS01124"/>
    </source>
</evidence>
<dbReference type="EMBL" id="AP019537">
    <property type="protein sequence ID" value="BBJ02588.1"/>
    <property type="molecule type" value="Genomic_DNA"/>
</dbReference>
<dbReference type="SUPFAM" id="SSF46689">
    <property type="entry name" value="Homeodomain-like"/>
    <property type="match status" value="1"/>
</dbReference>
<organism evidence="5">
    <name type="scientific">Marinobacter nauticus</name>
    <name type="common">Marinobacter hydrocarbonoclasticus</name>
    <name type="synonym">Marinobacter aquaeolei</name>
    <dbReference type="NCBI Taxonomy" id="2743"/>
    <lineage>
        <taxon>Bacteria</taxon>
        <taxon>Pseudomonadati</taxon>
        <taxon>Pseudomonadota</taxon>
        <taxon>Gammaproteobacteria</taxon>
        <taxon>Pseudomonadales</taxon>
        <taxon>Marinobacteraceae</taxon>
        <taxon>Marinobacter</taxon>
    </lineage>
</organism>
<gene>
    <name evidence="5" type="primary">oruR_1</name>
    <name evidence="5" type="ORF">YBY_04360</name>
</gene>
<proteinExistence type="predicted"/>
<evidence type="ECO:0000313" key="5">
    <source>
        <dbReference type="EMBL" id="BBJ02588.1"/>
    </source>
</evidence>
<dbReference type="SMART" id="SM00342">
    <property type="entry name" value="HTH_ARAC"/>
    <property type="match status" value="1"/>
</dbReference>
<dbReference type="GO" id="GO:0005829">
    <property type="term" value="C:cytosol"/>
    <property type="evidence" value="ECO:0007669"/>
    <property type="project" value="TreeGrafter"/>
</dbReference>
<keyword evidence="1" id="KW-0805">Transcription regulation</keyword>
<dbReference type="AlphaFoldDB" id="A0A455WAR3"/>
<dbReference type="InterPro" id="IPR032687">
    <property type="entry name" value="AraC-type_N"/>
</dbReference>
<dbReference type="PANTHER" id="PTHR47894">
    <property type="entry name" value="HTH-TYPE TRANSCRIPTIONAL REGULATOR GADX"/>
    <property type="match status" value="1"/>
</dbReference>
<dbReference type="GO" id="GO:0003700">
    <property type="term" value="F:DNA-binding transcription factor activity"/>
    <property type="evidence" value="ECO:0007669"/>
    <property type="project" value="InterPro"/>
</dbReference>
<dbReference type="Gene3D" id="1.10.10.60">
    <property type="entry name" value="Homeodomain-like"/>
    <property type="match status" value="1"/>
</dbReference>
<evidence type="ECO:0000256" key="1">
    <source>
        <dbReference type="ARBA" id="ARBA00023015"/>
    </source>
</evidence>
<dbReference type="Pfam" id="PF12625">
    <property type="entry name" value="Arabinose_bd"/>
    <property type="match status" value="1"/>
</dbReference>
<keyword evidence="3" id="KW-0804">Transcription</keyword>
<dbReference type="Pfam" id="PF12833">
    <property type="entry name" value="HTH_18"/>
    <property type="match status" value="1"/>
</dbReference>
<dbReference type="InterPro" id="IPR009057">
    <property type="entry name" value="Homeodomain-like_sf"/>
</dbReference>
<dbReference type="PANTHER" id="PTHR47894:SF1">
    <property type="entry name" value="HTH-TYPE TRANSCRIPTIONAL REGULATOR VQSM"/>
    <property type="match status" value="1"/>
</dbReference>
<reference evidence="5" key="1">
    <citation type="submission" date="2019-03" db="EMBL/GenBank/DDBJ databases">
        <title>Whole genome analysis of nitrate-reducing bacteria Marinobacter hydrocarbonoclasticus YB03.</title>
        <authorList>
            <person name="Azam A.H."/>
            <person name="Yuk S.R."/>
            <person name="Kamarisima K."/>
            <person name="Miyanaga K."/>
            <person name="Tanji Y."/>
        </authorList>
    </citation>
    <scope>NUCLEOTIDE SEQUENCE</scope>
    <source>
        <strain evidence="5">YB03</strain>
    </source>
</reference>
<evidence type="ECO:0000256" key="3">
    <source>
        <dbReference type="ARBA" id="ARBA00023163"/>
    </source>
</evidence>
<keyword evidence="2" id="KW-0238">DNA-binding</keyword>
<dbReference type="GO" id="GO:0000976">
    <property type="term" value="F:transcription cis-regulatory region binding"/>
    <property type="evidence" value="ECO:0007669"/>
    <property type="project" value="TreeGrafter"/>
</dbReference>
<evidence type="ECO:0000256" key="2">
    <source>
        <dbReference type="ARBA" id="ARBA00023125"/>
    </source>
</evidence>
<feature type="domain" description="HTH araC/xylS-type" evidence="4">
    <location>
        <begin position="243"/>
        <end position="340"/>
    </location>
</feature>
<dbReference type="PROSITE" id="PS01124">
    <property type="entry name" value="HTH_ARAC_FAMILY_2"/>
    <property type="match status" value="1"/>
</dbReference>
<protein>
    <submittedName>
        <fullName evidence="5">Ornithine utilization regulator</fullName>
    </submittedName>
</protein>
<sequence>MIRDIDLSQPCIPSNYSRLIARELALQTRDVPDLLAMTQLTVDQFLQEDTLLTPQQQLQILDNSLQLANDDTFGLRLGRRLTSPTHGAMGFLVNSSPDLLTAIRAFQVFLPTRMNLARLEMAARDNWLEVTCRFHVELSESLLKVLSESFAVIFFDCAEFIVGRPVGEVVCGFLHKEPGYSHCYADYIPGSITFGATSLALNIPLDVCKLPNASANHENYMMALNQCEGMLAQLQSDRESCKYRVQKMMLSHPPGVLTEEEAAAALFICKRTLARRLKAEGTSFRQLRDGILSQQAIGYLRDSSVSVEAIAELLNYHDSANFRRAFKRWFGVTPDQYRRRSASQP</sequence>
<accession>A0A455WAR3</accession>
<name>A0A455WAR3_MARNT</name>
<dbReference type="InterPro" id="IPR018060">
    <property type="entry name" value="HTH_AraC"/>
</dbReference>